<evidence type="ECO:0000256" key="1">
    <source>
        <dbReference type="ARBA" id="ARBA00008791"/>
    </source>
</evidence>
<dbReference type="InterPro" id="IPR006015">
    <property type="entry name" value="Universal_stress_UspA"/>
</dbReference>
<protein>
    <submittedName>
        <fullName evidence="3">Nucleotide-binding universal stress UspA family protein</fullName>
    </submittedName>
</protein>
<dbReference type="InterPro" id="IPR006016">
    <property type="entry name" value="UspA"/>
</dbReference>
<dbReference type="Proteomes" id="UP000294564">
    <property type="component" value="Unassembled WGS sequence"/>
</dbReference>
<dbReference type="OrthoDB" id="9788959at2"/>
<proteinExistence type="inferred from homology"/>
<name>A0A4R2NWS1_9FLAO</name>
<feature type="domain" description="UspA" evidence="2">
    <location>
        <begin position="1"/>
        <end position="142"/>
    </location>
</feature>
<dbReference type="Gene3D" id="3.40.50.12370">
    <property type="match status" value="1"/>
</dbReference>
<dbReference type="EMBL" id="SLXM01000003">
    <property type="protein sequence ID" value="TCP25865.1"/>
    <property type="molecule type" value="Genomic_DNA"/>
</dbReference>
<evidence type="ECO:0000313" key="3">
    <source>
        <dbReference type="EMBL" id="TCP25865.1"/>
    </source>
</evidence>
<dbReference type="Pfam" id="PF00582">
    <property type="entry name" value="Usp"/>
    <property type="match status" value="1"/>
</dbReference>
<keyword evidence="4" id="KW-1185">Reference proteome</keyword>
<comment type="caution">
    <text evidence="3">The sequence shown here is derived from an EMBL/GenBank/DDBJ whole genome shotgun (WGS) entry which is preliminary data.</text>
</comment>
<dbReference type="RefSeq" id="WP_132794252.1">
    <property type="nucleotide sequence ID" value="NZ_SLXM01000003.1"/>
</dbReference>
<dbReference type="SUPFAM" id="SSF52402">
    <property type="entry name" value="Adenine nucleotide alpha hydrolases-like"/>
    <property type="match status" value="2"/>
</dbReference>
<accession>A0A4R2NWS1</accession>
<dbReference type="AlphaFoldDB" id="A0A4R2NWS1"/>
<reference evidence="3 4" key="1">
    <citation type="submission" date="2019-03" db="EMBL/GenBank/DDBJ databases">
        <title>Genomic Encyclopedia of Type Strains, Phase IV (KMG-IV): sequencing the most valuable type-strain genomes for metagenomic binning, comparative biology and taxonomic classification.</title>
        <authorList>
            <person name="Goeker M."/>
        </authorList>
    </citation>
    <scope>NUCLEOTIDE SEQUENCE [LARGE SCALE GENOMIC DNA]</scope>
    <source>
        <strain evidence="3 4">DSM 14836</strain>
    </source>
</reference>
<dbReference type="CDD" id="cd00293">
    <property type="entry name" value="USP-like"/>
    <property type="match status" value="1"/>
</dbReference>
<sequence>MKNILIPYDFSEAAINALNYTKKIFEGNKINVFLLDVYIGERSYLLSEEHNQEWFSQMDDDIEDELSYLVGILNEEENGFTYHSIVDSNSLTNAVKEAIKKEKIDLVISGTKGAKSLAQTFMGTNTIKIINSIDTTPVLVVPTSYKYKPIDRVIFSTNFKKTYTKEELETLIAICKMKQCEVEVVNLSVEEALTDNQKNHKNILRDLLGEVNSSFKKLDWNDSETKTIQTHIEASHGQLLVFINHHYSFFNKLLNENVIKKITFSSSIPLLILPEL</sequence>
<evidence type="ECO:0000259" key="2">
    <source>
        <dbReference type="Pfam" id="PF00582"/>
    </source>
</evidence>
<organism evidence="3 4">
    <name type="scientific">Tenacibaculum skagerrakense</name>
    <dbReference type="NCBI Taxonomy" id="186571"/>
    <lineage>
        <taxon>Bacteria</taxon>
        <taxon>Pseudomonadati</taxon>
        <taxon>Bacteroidota</taxon>
        <taxon>Flavobacteriia</taxon>
        <taxon>Flavobacteriales</taxon>
        <taxon>Flavobacteriaceae</taxon>
        <taxon>Tenacibaculum</taxon>
    </lineage>
</organism>
<dbReference type="PRINTS" id="PR01438">
    <property type="entry name" value="UNVRSLSTRESS"/>
</dbReference>
<comment type="similarity">
    <text evidence="1">Belongs to the universal stress protein A family.</text>
</comment>
<gene>
    <name evidence="3" type="ORF">EV195_103227</name>
</gene>
<evidence type="ECO:0000313" key="4">
    <source>
        <dbReference type="Proteomes" id="UP000294564"/>
    </source>
</evidence>